<dbReference type="Pfam" id="PF04264">
    <property type="entry name" value="YceI"/>
    <property type="match status" value="1"/>
</dbReference>
<dbReference type="SUPFAM" id="SSF101874">
    <property type="entry name" value="YceI-like"/>
    <property type="match status" value="1"/>
</dbReference>
<evidence type="ECO:0000313" key="3">
    <source>
        <dbReference type="Proteomes" id="UP000583266"/>
    </source>
</evidence>
<evidence type="ECO:0000259" key="1">
    <source>
        <dbReference type="SMART" id="SM00867"/>
    </source>
</evidence>
<protein>
    <submittedName>
        <fullName evidence="2">YceI family protein</fullName>
    </submittedName>
</protein>
<proteinExistence type="predicted"/>
<evidence type="ECO:0000313" key="2">
    <source>
        <dbReference type="EMBL" id="NML36557.1"/>
    </source>
</evidence>
<reference evidence="2 3" key="1">
    <citation type="submission" date="2020-04" db="EMBL/GenBank/DDBJ databases">
        <title>Chitinophaga sp. G-6-1-13 sp. nov., isolated from soil.</title>
        <authorList>
            <person name="Dahal R.H."/>
            <person name="Chaudhary D.K."/>
        </authorList>
    </citation>
    <scope>NUCLEOTIDE SEQUENCE [LARGE SCALE GENOMIC DNA]</scope>
    <source>
        <strain evidence="2 3">G-6-1-13</strain>
    </source>
</reference>
<gene>
    <name evidence="2" type="ORF">HHL17_05045</name>
</gene>
<dbReference type="PANTHER" id="PTHR34406:SF1">
    <property type="entry name" value="PROTEIN YCEI"/>
    <property type="match status" value="1"/>
</dbReference>
<dbReference type="AlphaFoldDB" id="A0A848GFI2"/>
<dbReference type="EMBL" id="JABBGC010000001">
    <property type="protein sequence ID" value="NML36557.1"/>
    <property type="molecule type" value="Genomic_DNA"/>
</dbReference>
<dbReference type="SMART" id="SM00867">
    <property type="entry name" value="YceI"/>
    <property type="match status" value="1"/>
</dbReference>
<name>A0A848GFI2_9BACT</name>
<dbReference type="InterPro" id="IPR007372">
    <property type="entry name" value="Lipid/polyisoprenoid-bd_YceI"/>
</dbReference>
<feature type="domain" description="Lipid/polyisoprenoid-binding YceI-like" evidence="1">
    <location>
        <begin position="5"/>
        <end position="174"/>
    </location>
</feature>
<dbReference type="Gene3D" id="2.40.128.110">
    <property type="entry name" value="Lipid/polyisoprenoid-binding, YceI-like"/>
    <property type="match status" value="1"/>
</dbReference>
<comment type="caution">
    <text evidence="2">The sequence shown here is derived from an EMBL/GenBank/DDBJ whole genome shotgun (WGS) entry which is preliminary data.</text>
</comment>
<accession>A0A848GFI2</accession>
<dbReference type="PANTHER" id="PTHR34406">
    <property type="entry name" value="PROTEIN YCEI"/>
    <property type="match status" value="1"/>
</dbReference>
<dbReference type="Proteomes" id="UP000583266">
    <property type="component" value="Unassembled WGS sequence"/>
</dbReference>
<dbReference type="InterPro" id="IPR036761">
    <property type="entry name" value="TTHA0802/YceI-like_sf"/>
</dbReference>
<sequence length="177" mass="19663">MCMTTWKIDPTHSDVQFKVKHLMITTVTGQFGTFDATMQTEGNDFSTANISFSADINSVTTQNAQRDQHLLAGDFFDAAQYPKLQFVSKEVKKIDDETYKLIGDLTIRDNTRPVELSVEFGGEVVDPWGQTKAGFELSGKINRKDFGLTFHATTETGGVLLSDEVKLLASVQMIKQS</sequence>
<keyword evidence="3" id="KW-1185">Reference proteome</keyword>
<organism evidence="2 3">
    <name type="scientific">Chitinophaga fulva</name>
    <dbReference type="NCBI Taxonomy" id="2728842"/>
    <lineage>
        <taxon>Bacteria</taxon>
        <taxon>Pseudomonadati</taxon>
        <taxon>Bacteroidota</taxon>
        <taxon>Chitinophagia</taxon>
        <taxon>Chitinophagales</taxon>
        <taxon>Chitinophagaceae</taxon>
        <taxon>Chitinophaga</taxon>
    </lineage>
</organism>